<feature type="transmembrane region" description="Helical" evidence="2">
    <location>
        <begin position="37"/>
        <end position="53"/>
    </location>
</feature>
<feature type="domain" description="VanZ-like" evidence="4">
    <location>
        <begin position="34"/>
        <end position="110"/>
    </location>
</feature>
<feature type="region of interest" description="Disordered" evidence="1">
    <location>
        <begin position="144"/>
        <end position="201"/>
    </location>
</feature>
<keyword evidence="3" id="KW-0732">Signal</keyword>
<evidence type="ECO:0000256" key="3">
    <source>
        <dbReference type="SAM" id="SignalP"/>
    </source>
</evidence>
<name>A0A9P8VD38_9PEZI</name>
<dbReference type="PANTHER" id="PTHR28008:SF1">
    <property type="entry name" value="DOMAIN PROTEIN, PUTATIVE (AFU_ORTHOLOGUE AFUA_3G10980)-RELATED"/>
    <property type="match status" value="1"/>
</dbReference>
<feature type="chain" id="PRO_5040146615" description="VanZ-like domain-containing protein" evidence="3">
    <location>
        <begin position="22"/>
        <end position="201"/>
    </location>
</feature>
<keyword evidence="6" id="KW-1185">Reference proteome</keyword>
<keyword evidence="2" id="KW-1133">Transmembrane helix</keyword>
<feature type="signal peptide" evidence="3">
    <location>
        <begin position="1"/>
        <end position="21"/>
    </location>
</feature>
<proteinExistence type="predicted"/>
<organism evidence="5 6">
    <name type="scientific">Plectosphaerella plurivora</name>
    <dbReference type="NCBI Taxonomy" id="936078"/>
    <lineage>
        <taxon>Eukaryota</taxon>
        <taxon>Fungi</taxon>
        <taxon>Dikarya</taxon>
        <taxon>Ascomycota</taxon>
        <taxon>Pezizomycotina</taxon>
        <taxon>Sordariomycetes</taxon>
        <taxon>Hypocreomycetidae</taxon>
        <taxon>Glomerellales</taxon>
        <taxon>Plectosphaerellaceae</taxon>
        <taxon>Plectosphaerella</taxon>
    </lineage>
</organism>
<protein>
    <recommendedName>
        <fullName evidence="4">VanZ-like domain-containing protein</fullName>
    </recommendedName>
</protein>
<evidence type="ECO:0000256" key="1">
    <source>
        <dbReference type="SAM" id="MobiDB-lite"/>
    </source>
</evidence>
<evidence type="ECO:0000259" key="4">
    <source>
        <dbReference type="Pfam" id="PF04892"/>
    </source>
</evidence>
<dbReference type="NCBIfam" id="NF037970">
    <property type="entry name" value="vanZ_1"/>
    <property type="match status" value="1"/>
</dbReference>
<feature type="compositionally biased region" description="Basic and acidic residues" evidence="1">
    <location>
        <begin position="183"/>
        <end position="201"/>
    </location>
</feature>
<accession>A0A9P8VD38</accession>
<keyword evidence="2" id="KW-0472">Membrane</keyword>
<dbReference type="PANTHER" id="PTHR28008">
    <property type="entry name" value="DOMAIN PROTEIN, PUTATIVE (AFU_ORTHOLOGUE AFUA_3G10980)-RELATED"/>
    <property type="match status" value="1"/>
</dbReference>
<dbReference type="OrthoDB" id="63581at2759"/>
<gene>
    <name evidence="5" type="ORF">F5X68DRAFT_276147</name>
</gene>
<dbReference type="Proteomes" id="UP000770015">
    <property type="component" value="Unassembled WGS sequence"/>
</dbReference>
<sequence length="201" mass="22098">MRIRLPFAGAFFVLLLIAAYAGLSPLQLGEYVNDKVLHFLTFFFLTVIFYWILDTTRRRNLNLTLIICTGGLGIGSEFLQSVLPNGRVFDLYDILANIVGSLAAVGLCTVYHKRMLERKRAQRGYGAVPGEDGDADVELGESAGHEEGVVEAVAPAQPARTLEDEVDAWDENAVDDWDEEDDTGKTKVKDGDIGSASKRDD</sequence>
<comment type="caution">
    <text evidence="5">The sequence shown here is derived from an EMBL/GenBank/DDBJ whole genome shotgun (WGS) entry which is preliminary data.</text>
</comment>
<dbReference type="InterPro" id="IPR006976">
    <property type="entry name" value="VanZ-like"/>
</dbReference>
<dbReference type="EMBL" id="JAGSXJ010000012">
    <property type="protein sequence ID" value="KAH6686869.1"/>
    <property type="molecule type" value="Genomic_DNA"/>
</dbReference>
<evidence type="ECO:0000313" key="6">
    <source>
        <dbReference type="Proteomes" id="UP000770015"/>
    </source>
</evidence>
<feature type="transmembrane region" description="Helical" evidence="2">
    <location>
        <begin position="91"/>
        <end position="111"/>
    </location>
</feature>
<reference evidence="5" key="1">
    <citation type="journal article" date="2021" name="Nat. Commun.">
        <title>Genetic determinants of endophytism in the Arabidopsis root mycobiome.</title>
        <authorList>
            <person name="Mesny F."/>
            <person name="Miyauchi S."/>
            <person name="Thiergart T."/>
            <person name="Pickel B."/>
            <person name="Atanasova L."/>
            <person name="Karlsson M."/>
            <person name="Huettel B."/>
            <person name="Barry K.W."/>
            <person name="Haridas S."/>
            <person name="Chen C."/>
            <person name="Bauer D."/>
            <person name="Andreopoulos W."/>
            <person name="Pangilinan J."/>
            <person name="LaButti K."/>
            <person name="Riley R."/>
            <person name="Lipzen A."/>
            <person name="Clum A."/>
            <person name="Drula E."/>
            <person name="Henrissat B."/>
            <person name="Kohler A."/>
            <person name="Grigoriev I.V."/>
            <person name="Martin F.M."/>
            <person name="Hacquard S."/>
        </authorList>
    </citation>
    <scope>NUCLEOTIDE SEQUENCE</scope>
    <source>
        <strain evidence="5">MPI-SDFR-AT-0117</strain>
    </source>
</reference>
<evidence type="ECO:0000256" key="2">
    <source>
        <dbReference type="SAM" id="Phobius"/>
    </source>
</evidence>
<dbReference type="AlphaFoldDB" id="A0A9P8VD38"/>
<evidence type="ECO:0000313" key="5">
    <source>
        <dbReference type="EMBL" id="KAH6686869.1"/>
    </source>
</evidence>
<feature type="transmembrane region" description="Helical" evidence="2">
    <location>
        <begin position="60"/>
        <end position="79"/>
    </location>
</feature>
<feature type="compositionally biased region" description="Acidic residues" evidence="1">
    <location>
        <begin position="164"/>
        <end position="182"/>
    </location>
</feature>
<dbReference type="Pfam" id="PF04892">
    <property type="entry name" value="VanZ"/>
    <property type="match status" value="1"/>
</dbReference>
<keyword evidence="2" id="KW-0812">Transmembrane</keyword>